<comment type="caution">
    <text evidence="8">The sequence shown here is derived from an EMBL/GenBank/DDBJ whole genome shotgun (WGS) entry which is preliminary data.</text>
</comment>
<evidence type="ECO:0000256" key="5">
    <source>
        <dbReference type="ARBA" id="ARBA00023239"/>
    </source>
</evidence>
<name>A0A6I4LY09_9SPHN</name>
<dbReference type="HAMAP" id="MF_01965">
    <property type="entry name" value="NADHX_dehydratase"/>
    <property type="match status" value="1"/>
</dbReference>
<keyword evidence="4 6" id="KW-0520">NAD</keyword>
<dbReference type="PANTHER" id="PTHR12592">
    <property type="entry name" value="ATP-DEPENDENT (S)-NAD(P)H-HYDRATE DEHYDRATASE FAMILY MEMBER"/>
    <property type="match status" value="1"/>
</dbReference>
<dbReference type="PROSITE" id="PS51383">
    <property type="entry name" value="YJEF_C_3"/>
    <property type="match status" value="1"/>
</dbReference>
<comment type="subunit">
    <text evidence="6">Homotetramer.</text>
</comment>
<keyword evidence="3 6" id="KW-0521">NADP</keyword>
<evidence type="ECO:0000256" key="6">
    <source>
        <dbReference type="HAMAP-Rule" id="MF_01965"/>
    </source>
</evidence>
<reference evidence="8 9" key="1">
    <citation type="submission" date="2019-01" db="EMBL/GenBank/DDBJ databases">
        <title>Sphingorhabdus lacus sp.nov., isolated from an oligotrophic freshwater lake.</title>
        <authorList>
            <person name="Park M."/>
        </authorList>
    </citation>
    <scope>NUCLEOTIDE SEQUENCE [LARGE SCALE GENOMIC DNA]</scope>
    <source>
        <strain evidence="8 9">IMCC26285</strain>
    </source>
</reference>
<evidence type="ECO:0000256" key="1">
    <source>
        <dbReference type="ARBA" id="ARBA00022741"/>
    </source>
</evidence>
<evidence type="ECO:0000259" key="7">
    <source>
        <dbReference type="PROSITE" id="PS51383"/>
    </source>
</evidence>
<sequence length="305" mass="32087">MYVMFFVHGDGGYQNFVGKHRQKRHDVSMTFTLKTSREMLITQPRLTLPAPDTHKYLRGHAMVISGPVLKTGASRLCAQAALAVGAGLVTILGDRPALCEQAAHVTAIMLREKDATLSAIDDRVRAIAVGPGAGADDSLRLLVLQLLALKKPVLLDADALTVFSDGNIQLFNAISEDVVMTPHLGEFARLFPDIATADPVAAAVEAARRSGSVVLLKGTHSVIAAPTGRFAINRHSSPWLATAGSGDILSGMVCGLLAQGVPAFDAAAIAAWLHGDIGIRAGAGLTADRMAEYIPLVLQGCLQEG</sequence>
<dbReference type="SUPFAM" id="SSF53613">
    <property type="entry name" value="Ribokinase-like"/>
    <property type="match status" value="1"/>
</dbReference>
<feature type="binding site" evidence="6">
    <location>
        <begin position="217"/>
        <end position="221"/>
    </location>
    <ligand>
        <name>AMP</name>
        <dbReference type="ChEBI" id="CHEBI:456215"/>
    </ligand>
</feature>
<dbReference type="GO" id="GO:0005524">
    <property type="term" value="F:ATP binding"/>
    <property type="evidence" value="ECO:0007669"/>
    <property type="project" value="UniProtKB-KW"/>
</dbReference>
<dbReference type="EMBL" id="SDWJ01000001">
    <property type="protein sequence ID" value="MVZ96734.1"/>
    <property type="molecule type" value="Genomic_DNA"/>
</dbReference>
<comment type="catalytic activity">
    <reaction evidence="6">
        <text>(6S)-NADPHX + ADP = AMP + phosphate + NADPH + H(+)</text>
        <dbReference type="Rhea" id="RHEA:32235"/>
        <dbReference type="ChEBI" id="CHEBI:15378"/>
        <dbReference type="ChEBI" id="CHEBI:43474"/>
        <dbReference type="ChEBI" id="CHEBI:57783"/>
        <dbReference type="ChEBI" id="CHEBI:64076"/>
        <dbReference type="ChEBI" id="CHEBI:456215"/>
        <dbReference type="ChEBI" id="CHEBI:456216"/>
        <dbReference type="EC" id="4.2.1.136"/>
    </reaction>
</comment>
<comment type="cofactor">
    <cofactor evidence="6">
        <name>Mg(2+)</name>
        <dbReference type="ChEBI" id="CHEBI:18420"/>
    </cofactor>
</comment>
<dbReference type="Gene3D" id="3.40.1190.20">
    <property type="match status" value="1"/>
</dbReference>
<gene>
    <name evidence="6" type="primary">nnrD</name>
    <name evidence="8" type="ORF">EUU23_03310</name>
</gene>
<keyword evidence="9" id="KW-1185">Reference proteome</keyword>
<dbReference type="GO" id="GO:0052856">
    <property type="term" value="F:NAD(P)HX epimerase activity"/>
    <property type="evidence" value="ECO:0007669"/>
    <property type="project" value="TreeGrafter"/>
</dbReference>
<evidence type="ECO:0000313" key="8">
    <source>
        <dbReference type="EMBL" id="MVZ96734.1"/>
    </source>
</evidence>
<dbReference type="InterPro" id="IPR029056">
    <property type="entry name" value="Ribokinase-like"/>
</dbReference>
<organism evidence="8 9">
    <name type="scientific">Sphingorhabdus profundilacus</name>
    <dbReference type="NCBI Taxonomy" id="2509718"/>
    <lineage>
        <taxon>Bacteria</taxon>
        <taxon>Pseudomonadati</taxon>
        <taxon>Pseudomonadota</taxon>
        <taxon>Alphaproteobacteria</taxon>
        <taxon>Sphingomonadales</taxon>
        <taxon>Sphingomonadaceae</taxon>
        <taxon>Sphingorhabdus</taxon>
    </lineage>
</organism>
<evidence type="ECO:0000313" key="9">
    <source>
        <dbReference type="Proteomes" id="UP000471147"/>
    </source>
</evidence>
<feature type="binding site" evidence="6">
    <location>
        <position position="183"/>
    </location>
    <ligand>
        <name>(6S)-NADPHX</name>
        <dbReference type="ChEBI" id="CHEBI:64076"/>
    </ligand>
</feature>
<protein>
    <recommendedName>
        <fullName evidence="6">ADP-dependent (S)-NAD(P)H-hydrate dehydratase</fullName>
        <ecNumber evidence="6">4.2.1.136</ecNumber>
    </recommendedName>
    <alternativeName>
        <fullName evidence="6">ADP-dependent NAD(P)HX dehydratase</fullName>
    </alternativeName>
</protein>
<accession>A0A6I4LY09</accession>
<feature type="binding site" evidence="6">
    <location>
        <position position="132"/>
    </location>
    <ligand>
        <name>(6S)-NADPHX</name>
        <dbReference type="ChEBI" id="CHEBI:64076"/>
    </ligand>
</feature>
<dbReference type="GO" id="GO:0046496">
    <property type="term" value="P:nicotinamide nucleotide metabolic process"/>
    <property type="evidence" value="ECO:0007669"/>
    <property type="project" value="UniProtKB-UniRule"/>
</dbReference>
<dbReference type="GO" id="GO:0110051">
    <property type="term" value="P:metabolite repair"/>
    <property type="evidence" value="ECO:0007669"/>
    <property type="project" value="TreeGrafter"/>
</dbReference>
<dbReference type="PANTHER" id="PTHR12592:SF0">
    <property type="entry name" value="ATP-DEPENDENT (S)-NAD(P)H-HYDRATE DEHYDRATASE"/>
    <property type="match status" value="1"/>
</dbReference>
<proteinExistence type="inferred from homology"/>
<dbReference type="NCBIfam" id="TIGR00196">
    <property type="entry name" value="yjeF_cterm"/>
    <property type="match status" value="1"/>
</dbReference>
<feature type="domain" description="YjeF C-terminal" evidence="7">
    <location>
        <begin position="38"/>
        <end position="301"/>
    </location>
</feature>
<keyword evidence="1 6" id="KW-0547">Nucleotide-binding</keyword>
<comment type="similarity">
    <text evidence="6">Belongs to the NnrD/CARKD family.</text>
</comment>
<comment type="catalytic activity">
    <reaction evidence="6">
        <text>(6S)-NADHX + ADP = AMP + phosphate + NADH + H(+)</text>
        <dbReference type="Rhea" id="RHEA:32223"/>
        <dbReference type="ChEBI" id="CHEBI:15378"/>
        <dbReference type="ChEBI" id="CHEBI:43474"/>
        <dbReference type="ChEBI" id="CHEBI:57945"/>
        <dbReference type="ChEBI" id="CHEBI:64074"/>
        <dbReference type="ChEBI" id="CHEBI:456215"/>
        <dbReference type="ChEBI" id="CHEBI:456216"/>
        <dbReference type="EC" id="4.2.1.136"/>
    </reaction>
</comment>
<feature type="binding site" evidence="6">
    <location>
        <position position="246"/>
    </location>
    <ligand>
        <name>AMP</name>
        <dbReference type="ChEBI" id="CHEBI:456215"/>
    </ligand>
</feature>
<evidence type="ECO:0000256" key="3">
    <source>
        <dbReference type="ARBA" id="ARBA00022857"/>
    </source>
</evidence>
<dbReference type="GO" id="GO:0052855">
    <property type="term" value="F:ADP-dependent NAD(P)H-hydrate dehydratase activity"/>
    <property type="evidence" value="ECO:0007669"/>
    <property type="project" value="UniProtKB-UniRule"/>
</dbReference>
<feature type="binding site" evidence="6">
    <location>
        <position position="73"/>
    </location>
    <ligand>
        <name>(6S)-NADPHX</name>
        <dbReference type="ChEBI" id="CHEBI:64076"/>
    </ligand>
</feature>
<keyword evidence="2 6" id="KW-0067">ATP-binding</keyword>
<keyword evidence="5 6" id="KW-0456">Lyase</keyword>
<evidence type="ECO:0000256" key="4">
    <source>
        <dbReference type="ARBA" id="ARBA00023027"/>
    </source>
</evidence>
<feature type="binding site" evidence="6">
    <location>
        <position position="247"/>
    </location>
    <ligand>
        <name>(6S)-NADPHX</name>
        <dbReference type="ChEBI" id="CHEBI:64076"/>
    </ligand>
</feature>
<comment type="function">
    <text evidence="6">Catalyzes the dehydration of the S-form of NAD(P)HX at the expense of ADP, which is converted to AMP. Together with NAD(P)HX epimerase, which catalyzes the epimerization of the S- and R-forms, the enzyme allows the repair of both epimers of NAD(P)HX, a damaged form of NAD(P)H that is a result of enzymatic or heat-dependent hydration.</text>
</comment>
<dbReference type="Pfam" id="PF01256">
    <property type="entry name" value="Carb_kinase"/>
    <property type="match status" value="1"/>
</dbReference>
<dbReference type="Proteomes" id="UP000471147">
    <property type="component" value="Unassembled WGS sequence"/>
</dbReference>
<dbReference type="InterPro" id="IPR000631">
    <property type="entry name" value="CARKD"/>
</dbReference>
<dbReference type="EC" id="4.2.1.136" evidence="6"/>
<evidence type="ECO:0000256" key="2">
    <source>
        <dbReference type="ARBA" id="ARBA00022840"/>
    </source>
</evidence>
<dbReference type="CDD" id="cd01171">
    <property type="entry name" value="YXKO-related"/>
    <property type="match status" value="1"/>
</dbReference>
<dbReference type="AlphaFoldDB" id="A0A6I4LY09"/>